<dbReference type="EMBL" id="CAJDYZ010004773">
    <property type="protein sequence ID" value="CAD1471913.1"/>
    <property type="molecule type" value="Genomic_DNA"/>
</dbReference>
<evidence type="ECO:0000313" key="2">
    <source>
        <dbReference type="Proteomes" id="UP000752696"/>
    </source>
</evidence>
<dbReference type="Proteomes" id="UP000752696">
    <property type="component" value="Unassembled WGS sequence"/>
</dbReference>
<protein>
    <submittedName>
        <fullName evidence="1">Uncharacterized protein</fullName>
    </submittedName>
</protein>
<dbReference type="AlphaFoldDB" id="A0A6V7H1S0"/>
<reference evidence="1" key="1">
    <citation type="submission" date="2020-07" db="EMBL/GenBank/DDBJ databases">
        <authorList>
            <person name="Nazaruddin N."/>
        </authorList>
    </citation>
    <scope>NUCLEOTIDE SEQUENCE</scope>
</reference>
<gene>
    <name evidence="1" type="ORF">MHI_LOCUS253631</name>
</gene>
<comment type="caution">
    <text evidence="1">The sequence shown here is derived from an EMBL/GenBank/DDBJ whole genome shotgun (WGS) entry which is preliminary data.</text>
</comment>
<feature type="non-terminal residue" evidence="1">
    <location>
        <position position="87"/>
    </location>
</feature>
<organism evidence="1 2">
    <name type="scientific">Heterotrigona itama</name>
    <dbReference type="NCBI Taxonomy" id="395501"/>
    <lineage>
        <taxon>Eukaryota</taxon>
        <taxon>Metazoa</taxon>
        <taxon>Ecdysozoa</taxon>
        <taxon>Arthropoda</taxon>
        <taxon>Hexapoda</taxon>
        <taxon>Insecta</taxon>
        <taxon>Pterygota</taxon>
        <taxon>Neoptera</taxon>
        <taxon>Endopterygota</taxon>
        <taxon>Hymenoptera</taxon>
        <taxon>Apocrita</taxon>
        <taxon>Aculeata</taxon>
        <taxon>Apoidea</taxon>
        <taxon>Anthophila</taxon>
        <taxon>Apidae</taxon>
        <taxon>Heterotrigona</taxon>
    </lineage>
</organism>
<sequence>MKRCNKCNNKLITKRRKCVENVTEEERRLRKKCDVGLCMKFLVCARTEFNTESSWRTWMGADSSDSVVSIGWHRGCGHGDASSLSEV</sequence>
<evidence type="ECO:0000313" key="1">
    <source>
        <dbReference type="EMBL" id="CAD1471913.1"/>
    </source>
</evidence>
<proteinExistence type="predicted"/>
<keyword evidence="2" id="KW-1185">Reference proteome</keyword>
<name>A0A6V7H1S0_9HYME</name>
<accession>A0A6V7H1S0</accession>